<accession>A0AAU7U3W5</accession>
<protein>
    <submittedName>
        <fullName evidence="9">Molecular chaperone</fullName>
    </submittedName>
</protein>
<dbReference type="PANTHER" id="PTHR30251:SF0">
    <property type="entry name" value="FIMBRIAL CHAPERONE PROTEIN ELFD-RELATED"/>
    <property type="match status" value="1"/>
</dbReference>
<feature type="domain" description="Pili assembly chaperone N-terminal" evidence="7">
    <location>
        <begin position="23"/>
        <end position="159"/>
    </location>
</feature>
<dbReference type="PRINTS" id="PR00969">
    <property type="entry name" value="CHAPERONPILI"/>
</dbReference>
<evidence type="ECO:0000259" key="7">
    <source>
        <dbReference type="Pfam" id="PF00345"/>
    </source>
</evidence>
<keyword evidence="5 6" id="KW-0143">Chaperone</keyword>
<geneLocation type="plasmid" evidence="9">
    <name>plasmindB</name>
</geneLocation>
<sequence>MRLLKMIILLIALIANIQVARAGINLSGTRVVYSEGNKEVAVAVNNTNKNDEGNGVGNFLIQPWLERWQAGDETGSPSGSPVKDKSTFIVTPTLFTLKPGESNNLRITAVNTQSLPKDRESVFWLNVLAIPATPKNNNGNTFQINVNTRIKLIYRPSSLSAKDAAAAYQQVKVSREGRDILLANPTAFYISISKLTVGSKKIEYPVTLAPGGTVRIKNTTPGTISWNALDDYGAITSTVSR</sequence>
<evidence type="ECO:0000256" key="4">
    <source>
        <dbReference type="ARBA" id="ARBA00022764"/>
    </source>
</evidence>
<proteinExistence type="inferred from homology"/>
<dbReference type="PROSITE" id="PS00635">
    <property type="entry name" value="PILI_CHAPERONE"/>
    <property type="match status" value="1"/>
</dbReference>
<dbReference type="Pfam" id="PF02753">
    <property type="entry name" value="PapD_C"/>
    <property type="match status" value="1"/>
</dbReference>
<evidence type="ECO:0000256" key="1">
    <source>
        <dbReference type="ARBA" id="ARBA00004418"/>
    </source>
</evidence>
<keyword evidence="9" id="KW-0614">Plasmid</keyword>
<dbReference type="InterPro" id="IPR050643">
    <property type="entry name" value="Periplasmic_pilus_chap"/>
</dbReference>
<dbReference type="Pfam" id="PF00345">
    <property type="entry name" value="PapD_N"/>
    <property type="match status" value="1"/>
</dbReference>
<dbReference type="InterPro" id="IPR016147">
    <property type="entry name" value="Pili_assmbl_chaperone_N"/>
</dbReference>
<comment type="similarity">
    <text evidence="2 6">Belongs to the periplasmic pilus chaperone family.</text>
</comment>
<evidence type="ECO:0000259" key="8">
    <source>
        <dbReference type="Pfam" id="PF02753"/>
    </source>
</evidence>
<keyword evidence="4" id="KW-0574">Periplasm</keyword>
<keyword evidence="3" id="KW-0732">Signal</keyword>
<evidence type="ECO:0000256" key="5">
    <source>
        <dbReference type="ARBA" id="ARBA00023186"/>
    </source>
</evidence>
<dbReference type="GO" id="GO:0030288">
    <property type="term" value="C:outer membrane-bounded periplasmic space"/>
    <property type="evidence" value="ECO:0007669"/>
    <property type="project" value="InterPro"/>
</dbReference>
<dbReference type="InterPro" id="IPR013783">
    <property type="entry name" value="Ig-like_fold"/>
</dbReference>
<dbReference type="SUPFAM" id="SSF49584">
    <property type="entry name" value="Periplasmic chaperone C-domain"/>
    <property type="match status" value="1"/>
</dbReference>
<dbReference type="InterPro" id="IPR001829">
    <property type="entry name" value="Pili_assmbl_chaperone_bac"/>
</dbReference>
<dbReference type="EMBL" id="CP158294">
    <property type="protein sequence ID" value="XBV47726.1"/>
    <property type="molecule type" value="Genomic_DNA"/>
</dbReference>
<dbReference type="GO" id="GO:0071555">
    <property type="term" value="P:cell wall organization"/>
    <property type="evidence" value="ECO:0007669"/>
    <property type="project" value="InterPro"/>
</dbReference>
<dbReference type="PANTHER" id="PTHR30251">
    <property type="entry name" value="PILUS ASSEMBLY CHAPERONE"/>
    <property type="match status" value="1"/>
</dbReference>
<dbReference type="RefSeq" id="WP_350262772.1">
    <property type="nucleotide sequence ID" value="NZ_CP158294.1"/>
</dbReference>
<evidence type="ECO:0000256" key="2">
    <source>
        <dbReference type="ARBA" id="ARBA00007399"/>
    </source>
</evidence>
<dbReference type="InterPro" id="IPR036316">
    <property type="entry name" value="Pili_assmbl_chap_C_dom_sf"/>
</dbReference>
<evidence type="ECO:0000313" key="9">
    <source>
        <dbReference type="EMBL" id="XBV47726.1"/>
    </source>
</evidence>
<evidence type="ECO:0000256" key="6">
    <source>
        <dbReference type="RuleBase" id="RU003918"/>
    </source>
</evidence>
<comment type="subcellular location">
    <subcellularLocation>
        <location evidence="1 6">Periplasm</location>
    </subcellularLocation>
</comment>
<gene>
    <name evidence="9" type="ORF">AAF463_24205</name>
</gene>
<feature type="domain" description="Pili assembly chaperone C-terminal" evidence="8">
    <location>
        <begin position="183"/>
        <end position="236"/>
    </location>
</feature>
<evidence type="ECO:0000256" key="3">
    <source>
        <dbReference type="ARBA" id="ARBA00022729"/>
    </source>
</evidence>
<organism evidence="9">
    <name type="scientific">Pantoea sp. BJ2</name>
    <dbReference type="NCBI Taxonomy" id="3141322"/>
    <lineage>
        <taxon>Bacteria</taxon>
        <taxon>Pseudomonadati</taxon>
        <taxon>Pseudomonadota</taxon>
        <taxon>Gammaproteobacteria</taxon>
        <taxon>Enterobacterales</taxon>
        <taxon>Erwiniaceae</taxon>
        <taxon>Pantoea</taxon>
    </lineage>
</organism>
<reference evidence="9" key="1">
    <citation type="submission" date="2024-06" db="EMBL/GenBank/DDBJ databases">
        <title>Multiomics insights into the TNT degradation mechanism by Pantoea sp. BJ2 isolated from an ammunition destruction site.</title>
        <authorList>
            <person name="Luo J."/>
        </authorList>
    </citation>
    <scope>NUCLEOTIDE SEQUENCE</scope>
    <source>
        <strain evidence="9">BJ2</strain>
        <plasmid evidence="9">plasmindB</plasmid>
    </source>
</reference>
<dbReference type="InterPro" id="IPR008962">
    <property type="entry name" value="PapD-like_sf"/>
</dbReference>
<dbReference type="AlphaFoldDB" id="A0AAU7U3W5"/>
<dbReference type="Gene3D" id="2.60.40.10">
    <property type="entry name" value="Immunoglobulins"/>
    <property type="match status" value="2"/>
</dbReference>
<dbReference type="SUPFAM" id="SSF49354">
    <property type="entry name" value="PapD-like"/>
    <property type="match status" value="1"/>
</dbReference>
<dbReference type="InterPro" id="IPR018046">
    <property type="entry name" value="Pili_assmbl_chaperone_CS"/>
</dbReference>
<dbReference type="InterPro" id="IPR016148">
    <property type="entry name" value="Pili_assmbl_chaperone_C"/>
</dbReference>
<name>A0AAU7U3W5_9GAMM</name>